<dbReference type="RefSeq" id="WP_092533744.1">
    <property type="nucleotide sequence ID" value="NZ_FOWW01000008.1"/>
</dbReference>
<feature type="domain" description="Bacterial sugar transferase" evidence="9">
    <location>
        <begin position="332"/>
        <end position="519"/>
    </location>
</feature>
<comment type="similarity">
    <text evidence="2">Belongs to the bacterial sugar transferase family.</text>
</comment>
<feature type="transmembrane region" description="Helical" evidence="8">
    <location>
        <begin position="164"/>
        <end position="182"/>
    </location>
</feature>
<dbReference type="Proteomes" id="UP000198727">
    <property type="component" value="Unassembled WGS sequence"/>
</dbReference>
<evidence type="ECO:0000256" key="7">
    <source>
        <dbReference type="SAM" id="MobiDB-lite"/>
    </source>
</evidence>
<dbReference type="InterPro" id="IPR003362">
    <property type="entry name" value="Bact_transf"/>
</dbReference>
<dbReference type="OrthoDB" id="9808602at2"/>
<evidence type="ECO:0000256" key="4">
    <source>
        <dbReference type="ARBA" id="ARBA00022692"/>
    </source>
</evidence>
<dbReference type="NCBIfam" id="TIGR03025">
    <property type="entry name" value="EPS_sugtrans"/>
    <property type="match status" value="1"/>
</dbReference>
<keyword evidence="11" id="KW-1185">Reference proteome</keyword>
<dbReference type="STRING" id="587909.SAMN05421810_108280"/>
<keyword evidence="3 10" id="KW-0808">Transferase</keyword>
<evidence type="ECO:0000256" key="5">
    <source>
        <dbReference type="ARBA" id="ARBA00022989"/>
    </source>
</evidence>
<evidence type="ECO:0000256" key="2">
    <source>
        <dbReference type="ARBA" id="ARBA00006464"/>
    </source>
</evidence>
<gene>
    <name evidence="10" type="ORF">SAMN05421810_108280</name>
</gene>
<proteinExistence type="inferred from homology"/>
<evidence type="ECO:0000313" key="11">
    <source>
        <dbReference type="Proteomes" id="UP000198727"/>
    </source>
</evidence>
<dbReference type="GO" id="GO:0016020">
    <property type="term" value="C:membrane"/>
    <property type="evidence" value="ECO:0007669"/>
    <property type="project" value="UniProtKB-SubCell"/>
</dbReference>
<feature type="transmembrane region" description="Helical" evidence="8">
    <location>
        <begin position="102"/>
        <end position="119"/>
    </location>
</feature>
<dbReference type="PANTHER" id="PTHR30576">
    <property type="entry name" value="COLANIC BIOSYNTHESIS UDP-GLUCOSE LIPID CARRIER TRANSFERASE"/>
    <property type="match status" value="1"/>
</dbReference>
<sequence>MADPRRPSPPAARSDPSPSRSDPTSATTPPEPPRPPPLVAVFSVTPSAPGAPEKWPPTLPFTAWERRYRAVVVVTDVVATITVTGIAAALLPGTSDQRVPPLWLATGTALAVLAALPLARAWHQGPLGAGPEEFHRLGRGLVGAAVLVAFIGLLAGVLAVRPCVFVVLPALAAVLFPQRYLLRRLLHRARRRGRCLLPVLAAGDPTTLRDLIERTRQESHVGWRVEAVCTSAPAALARGAVAGVPVVGTLDQLADHVRRGGYRVVAVTADPYWSPDRLRRLAWDLEGTPAEMVVAPVLMEVAGPRLHVSAVLGMPLLRVAAPRLTGGRRVIKEVADRVGAAMLLALLAPLLLVIAAAIRLGDGGPSLYRQRRVGRDGREFTLLKFRTMVVGADRLRPRLRQDNEATGPLFKMRRDPRVTRVGQVLRRYSLDELPQLVNVLAGRMSLVGPRPPLPEETAAYPPDARRRLLVKPGLTGLWQVSGRSDLSWSESVRLDLRYVEDWSLALDLVILWKTLRAVLTGHGAY</sequence>
<accession>A0A1I5Z711</accession>
<dbReference type="Pfam" id="PF02397">
    <property type="entry name" value="Bac_transf"/>
    <property type="match status" value="1"/>
</dbReference>
<evidence type="ECO:0000256" key="6">
    <source>
        <dbReference type="ARBA" id="ARBA00023136"/>
    </source>
</evidence>
<feature type="compositionally biased region" description="Low complexity" evidence="7">
    <location>
        <begin position="11"/>
        <end position="28"/>
    </location>
</feature>
<feature type="transmembrane region" description="Helical" evidence="8">
    <location>
        <begin position="140"/>
        <end position="158"/>
    </location>
</feature>
<evidence type="ECO:0000313" key="10">
    <source>
        <dbReference type="EMBL" id="SFQ52244.1"/>
    </source>
</evidence>
<feature type="transmembrane region" description="Helical" evidence="8">
    <location>
        <begin position="338"/>
        <end position="361"/>
    </location>
</feature>
<name>A0A1I5Z711_9PSEU</name>
<evidence type="ECO:0000259" key="9">
    <source>
        <dbReference type="Pfam" id="PF02397"/>
    </source>
</evidence>
<dbReference type="Pfam" id="PF13727">
    <property type="entry name" value="CoA_binding_3"/>
    <property type="match status" value="1"/>
</dbReference>
<dbReference type="PANTHER" id="PTHR30576:SF10">
    <property type="entry name" value="SLL5057 PROTEIN"/>
    <property type="match status" value="1"/>
</dbReference>
<evidence type="ECO:0000256" key="1">
    <source>
        <dbReference type="ARBA" id="ARBA00004141"/>
    </source>
</evidence>
<feature type="region of interest" description="Disordered" evidence="7">
    <location>
        <begin position="1"/>
        <end position="37"/>
    </location>
</feature>
<feature type="transmembrane region" description="Helical" evidence="8">
    <location>
        <begin position="70"/>
        <end position="90"/>
    </location>
</feature>
<protein>
    <submittedName>
        <fullName evidence="10">Exopolysaccharide biosynthesis polyprenyl glycosylphosphotransferase</fullName>
    </submittedName>
</protein>
<comment type="subcellular location">
    <subcellularLocation>
        <location evidence="1">Membrane</location>
        <topology evidence="1">Multi-pass membrane protein</topology>
    </subcellularLocation>
</comment>
<dbReference type="GO" id="GO:0016780">
    <property type="term" value="F:phosphotransferase activity, for other substituted phosphate groups"/>
    <property type="evidence" value="ECO:0007669"/>
    <property type="project" value="TreeGrafter"/>
</dbReference>
<evidence type="ECO:0000256" key="3">
    <source>
        <dbReference type="ARBA" id="ARBA00022679"/>
    </source>
</evidence>
<dbReference type="AlphaFoldDB" id="A0A1I5Z711"/>
<keyword evidence="5 8" id="KW-1133">Transmembrane helix</keyword>
<dbReference type="InterPro" id="IPR017475">
    <property type="entry name" value="EPS_sugar_tfrase"/>
</dbReference>
<reference evidence="11" key="1">
    <citation type="submission" date="2016-10" db="EMBL/GenBank/DDBJ databases">
        <authorList>
            <person name="Varghese N."/>
            <person name="Submissions S."/>
        </authorList>
    </citation>
    <scope>NUCLEOTIDE SEQUENCE [LARGE SCALE GENOMIC DNA]</scope>
    <source>
        <strain evidence="11">CGMCC 4.5579</strain>
    </source>
</reference>
<evidence type="ECO:0000256" key="8">
    <source>
        <dbReference type="SAM" id="Phobius"/>
    </source>
</evidence>
<dbReference type="EMBL" id="FOWW01000008">
    <property type="protein sequence ID" value="SFQ52244.1"/>
    <property type="molecule type" value="Genomic_DNA"/>
</dbReference>
<keyword evidence="6 8" id="KW-0472">Membrane</keyword>
<organism evidence="10 11">
    <name type="scientific">Amycolatopsis arida</name>
    <dbReference type="NCBI Taxonomy" id="587909"/>
    <lineage>
        <taxon>Bacteria</taxon>
        <taxon>Bacillati</taxon>
        <taxon>Actinomycetota</taxon>
        <taxon>Actinomycetes</taxon>
        <taxon>Pseudonocardiales</taxon>
        <taxon>Pseudonocardiaceae</taxon>
        <taxon>Amycolatopsis</taxon>
    </lineage>
</organism>
<keyword evidence="4 8" id="KW-0812">Transmembrane</keyword>